<dbReference type="EMBL" id="JAKMUU010000007">
    <property type="protein sequence ID" value="MCZ9307818.1"/>
    <property type="molecule type" value="Genomic_DNA"/>
</dbReference>
<name>A0A9X3RW68_9CORY</name>
<dbReference type="Proteomes" id="UP001146430">
    <property type="component" value="Unassembled WGS sequence"/>
</dbReference>
<dbReference type="RefSeq" id="WP_269946924.1">
    <property type="nucleotide sequence ID" value="NZ_JAKMUU010000007.1"/>
</dbReference>
<keyword evidence="6" id="KW-1185">Reference proteome</keyword>
<evidence type="ECO:0000256" key="2">
    <source>
        <dbReference type="SAM" id="Phobius"/>
    </source>
</evidence>
<reference evidence="3" key="1">
    <citation type="submission" date="2022-02" db="EMBL/GenBank/DDBJ databases">
        <title>Corynebacterium sp. from urogenital microbiome.</title>
        <authorList>
            <person name="Cappelli E.A."/>
            <person name="Ribeiro T.G."/>
            <person name="Peixe L."/>
        </authorList>
    </citation>
    <scope>NUCLEOTIDE SEQUENCE</scope>
    <source>
        <strain evidence="3">C8Ua_181</strain>
    </source>
</reference>
<evidence type="ECO:0000256" key="1">
    <source>
        <dbReference type="SAM" id="MobiDB-lite"/>
    </source>
</evidence>
<feature type="transmembrane region" description="Helical" evidence="2">
    <location>
        <begin position="12"/>
        <end position="37"/>
    </location>
</feature>
<dbReference type="EMBL" id="JAVBID010000012">
    <property type="protein sequence ID" value="MDV2424705.1"/>
    <property type="molecule type" value="Genomic_DNA"/>
</dbReference>
<evidence type="ECO:0000313" key="5">
    <source>
        <dbReference type="Proteomes" id="UP001146430"/>
    </source>
</evidence>
<comment type="caution">
    <text evidence="3">The sequence shown here is derived from an EMBL/GenBank/DDBJ whole genome shotgun (WGS) entry which is preliminary data.</text>
</comment>
<organism evidence="3 5">
    <name type="scientific">Corynebacterium curieae</name>
    <dbReference type="NCBI Taxonomy" id="2913500"/>
    <lineage>
        <taxon>Bacteria</taxon>
        <taxon>Bacillati</taxon>
        <taxon>Actinomycetota</taxon>
        <taxon>Actinomycetes</taxon>
        <taxon>Mycobacteriales</taxon>
        <taxon>Corynebacteriaceae</taxon>
        <taxon>Corynebacterium</taxon>
    </lineage>
</organism>
<keyword evidence="2" id="KW-0812">Transmembrane</keyword>
<evidence type="ECO:0000313" key="3">
    <source>
        <dbReference type="EMBL" id="MCZ9307818.1"/>
    </source>
</evidence>
<dbReference type="AlphaFoldDB" id="A0A9X3RW68"/>
<keyword evidence="2" id="KW-0472">Membrane</keyword>
<feature type="compositionally biased region" description="Gly residues" evidence="1">
    <location>
        <begin position="257"/>
        <end position="271"/>
    </location>
</feature>
<proteinExistence type="predicted"/>
<accession>A0A9X3RW68</accession>
<keyword evidence="2" id="KW-1133">Transmembrane helix</keyword>
<dbReference type="Proteomes" id="UP001185631">
    <property type="component" value="Unassembled WGS sequence"/>
</dbReference>
<reference evidence="4 6" key="2">
    <citation type="submission" date="2023-08" db="EMBL/GenBank/DDBJ databases">
        <title>Genomic characterization of the C. tuberculostearicum species complex, a ubiquitous member of the human skin microbiome.</title>
        <authorList>
            <person name="Ahmed N."/>
            <person name="Deming C."/>
            <person name="Conlan S."/>
            <person name="Segre J."/>
        </authorList>
    </citation>
    <scope>NUCLEOTIDE SEQUENCE [LARGE SCALE GENOMIC DNA]</scope>
    <source>
        <strain evidence="4 6">CTNIH19</strain>
    </source>
</reference>
<feature type="region of interest" description="Disordered" evidence="1">
    <location>
        <begin position="251"/>
        <end position="284"/>
    </location>
</feature>
<evidence type="ECO:0000313" key="6">
    <source>
        <dbReference type="Proteomes" id="UP001185631"/>
    </source>
</evidence>
<dbReference type="InterPro" id="IPR021373">
    <property type="entry name" value="DUF2993"/>
</dbReference>
<dbReference type="Pfam" id="PF11209">
    <property type="entry name" value="LmeA"/>
    <property type="match status" value="1"/>
</dbReference>
<protein>
    <submittedName>
        <fullName evidence="3">DUF2993 domain-containing protein</fullName>
    </submittedName>
</protein>
<sequence>MASKKSAGSLAWKIIIGILVALLVLILLAEFGLRWFIGHQMTSQFNQAAEEEGIQVKEDPSVSFGGSPLLLGLFSGSISQMDMTTPSTLQIDGTEIKGQPASEIHVEDMSTDQENPVAGKLRASTTVPDDYLLASFQKGISEQAGSDKVGNMVVTEITANEQDHVLDVKFAGGLANLSLEPTAHDGKLDIRATEASIFGLELPDQATEAISSALQNGMSDQFVGSDMNVDSVEVLDGELKLTITGTDVPMNDMDKLAGGGGANDNNGGGTNNGAPQQDAQKKAA</sequence>
<evidence type="ECO:0000313" key="4">
    <source>
        <dbReference type="EMBL" id="MDV2424705.1"/>
    </source>
</evidence>
<gene>
    <name evidence="3" type="ORF">L8V01_10050</name>
    <name evidence="4" type="ORF">RAE13_09845</name>
</gene>